<feature type="transmembrane region" description="Helical" evidence="2">
    <location>
        <begin position="6"/>
        <end position="24"/>
    </location>
</feature>
<evidence type="ECO:0000256" key="1">
    <source>
        <dbReference type="SAM" id="MobiDB-lite"/>
    </source>
</evidence>
<organism evidence="3 4">
    <name type="scientific">Cotesia congregata</name>
    <name type="common">Parasitoid wasp</name>
    <name type="synonym">Apanteles congregatus</name>
    <dbReference type="NCBI Taxonomy" id="51543"/>
    <lineage>
        <taxon>Eukaryota</taxon>
        <taxon>Metazoa</taxon>
        <taxon>Ecdysozoa</taxon>
        <taxon>Arthropoda</taxon>
        <taxon>Hexapoda</taxon>
        <taxon>Insecta</taxon>
        <taxon>Pterygota</taxon>
        <taxon>Neoptera</taxon>
        <taxon>Endopterygota</taxon>
        <taxon>Hymenoptera</taxon>
        <taxon>Apocrita</taxon>
        <taxon>Ichneumonoidea</taxon>
        <taxon>Braconidae</taxon>
        <taxon>Microgastrinae</taxon>
        <taxon>Cotesia</taxon>
    </lineage>
</organism>
<keyword evidence="4" id="KW-1185">Reference proteome</keyword>
<dbReference type="Proteomes" id="UP000786811">
    <property type="component" value="Unassembled WGS sequence"/>
</dbReference>
<name>A0A8J2EKR9_COTCN</name>
<keyword evidence="2" id="KW-0812">Transmembrane</keyword>
<proteinExistence type="predicted"/>
<evidence type="ECO:0000256" key="2">
    <source>
        <dbReference type="SAM" id="Phobius"/>
    </source>
</evidence>
<protein>
    <submittedName>
        <fullName evidence="3">Uncharacterized protein</fullName>
    </submittedName>
</protein>
<dbReference type="EMBL" id="CAJNRD030001117">
    <property type="protein sequence ID" value="CAG5076339.1"/>
    <property type="molecule type" value="Genomic_DNA"/>
</dbReference>
<keyword evidence="2" id="KW-1133">Transmembrane helix</keyword>
<gene>
    <name evidence="3" type="ORF">HICCMSTLAB_LOCUS2151</name>
</gene>
<evidence type="ECO:0000313" key="4">
    <source>
        <dbReference type="Proteomes" id="UP000786811"/>
    </source>
</evidence>
<sequence>MTYPGMAFVFVVGVGLATILYYMFADNSHNQNNQHGYSSSNGSGPPPDIPPNSWSVPTARPKNRRKGSSASTDKANCTICLAEISIQQIFNESHKSCPNCRRRIEEVC</sequence>
<feature type="region of interest" description="Disordered" evidence="1">
    <location>
        <begin position="32"/>
        <end position="73"/>
    </location>
</feature>
<comment type="caution">
    <text evidence="3">The sequence shown here is derived from an EMBL/GenBank/DDBJ whole genome shotgun (WGS) entry which is preliminary data.</text>
</comment>
<dbReference type="OrthoDB" id="9984778at2759"/>
<keyword evidence="2" id="KW-0472">Membrane</keyword>
<reference evidence="3" key="1">
    <citation type="submission" date="2021-04" db="EMBL/GenBank/DDBJ databases">
        <authorList>
            <person name="Chebbi M.A.C M."/>
        </authorList>
    </citation>
    <scope>NUCLEOTIDE SEQUENCE</scope>
</reference>
<evidence type="ECO:0000313" key="3">
    <source>
        <dbReference type="EMBL" id="CAG5076339.1"/>
    </source>
</evidence>
<dbReference type="AlphaFoldDB" id="A0A8J2EKR9"/>
<accession>A0A8J2EKR9</accession>